<sequence>MTTPDALVAHLRSHAGDALQAVIIYDGDDHRDLYRRDDVAELHGSDLEAELLADIRTDQGRRESPAATAREGELTATVRLFKKRVIVHLPRDDASGTVVLLDTVAASRLATFVEDIRGDIYDE</sequence>
<accession>A0AAJ4RAI7</accession>
<dbReference type="Proteomes" id="UP000270581">
    <property type="component" value="Unassembled WGS sequence"/>
</dbReference>
<dbReference type="RefSeq" id="WP_123124604.1">
    <property type="nucleotide sequence ID" value="NZ_QKNW01000001.1"/>
</dbReference>
<dbReference type="EMBL" id="RJJC01000001">
    <property type="protein sequence ID" value="RNJ27513.1"/>
    <property type="molecule type" value="Genomic_DNA"/>
</dbReference>
<reference evidence="1 2" key="1">
    <citation type="submission" date="2018-11" db="EMBL/GenBank/DDBJ databases">
        <title>Genome sequences of Natronomonas sp. CBA1133.</title>
        <authorList>
            <person name="Roh S.W."/>
            <person name="Cha I.-T."/>
        </authorList>
    </citation>
    <scope>NUCLEOTIDE SEQUENCE [LARGE SCALE GENOMIC DNA]</scope>
    <source>
        <strain evidence="1 2">CBA1133</strain>
    </source>
</reference>
<keyword evidence="2" id="KW-1185">Reference proteome</keyword>
<dbReference type="Pfam" id="PF24366">
    <property type="entry name" value="DUF7522"/>
    <property type="match status" value="1"/>
</dbReference>
<comment type="caution">
    <text evidence="1">The sequence shown here is derived from an EMBL/GenBank/DDBJ whole genome shotgun (WGS) entry which is preliminary data.</text>
</comment>
<name>A0AAJ4RAI7_9EURY</name>
<proteinExistence type="predicted"/>
<evidence type="ECO:0000313" key="2">
    <source>
        <dbReference type="Proteomes" id="UP000270581"/>
    </source>
</evidence>
<organism evidence="1 2">
    <name type="scientific">Halosegnis longus</name>
    <dbReference type="NCBI Taxonomy" id="2216012"/>
    <lineage>
        <taxon>Archaea</taxon>
        <taxon>Methanobacteriati</taxon>
        <taxon>Methanobacteriota</taxon>
        <taxon>Stenosarchaea group</taxon>
        <taxon>Halobacteria</taxon>
        <taxon>Halobacteriales</taxon>
        <taxon>Natronomonadaceae</taxon>
        <taxon>Halosegnis</taxon>
    </lineage>
</organism>
<protein>
    <submittedName>
        <fullName evidence="1">Uncharacterized protein</fullName>
    </submittedName>
</protein>
<evidence type="ECO:0000313" key="1">
    <source>
        <dbReference type="EMBL" id="RNJ27513.1"/>
    </source>
</evidence>
<dbReference type="InterPro" id="IPR055944">
    <property type="entry name" value="DUF7522"/>
</dbReference>
<gene>
    <name evidence="1" type="ORF">Nmn1133_06190</name>
</gene>
<dbReference type="AlphaFoldDB" id="A0AAJ4RAI7"/>